<dbReference type="EMBL" id="WJQU01000002">
    <property type="protein sequence ID" value="KAJ6644004.1"/>
    <property type="molecule type" value="Genomic_DNA"/>
</dbReference>
<dbReference type="Pfam" id="PF09588">
    <property type="entry name" value="YqaJ"/>
    <property type="match status" value="1"/>
</dbReference>
<dbReference type="InterPro" id="IPR011335">
    <property type="entry name" value="Restrct_endonuc-II-like"/>
</dbReference>
<comment type="caution">
    <text evidence="2">The sequence shown here is derived from an EMBL/GenBank/DDBJ whole genome shotgun (WGS) entry which is preliminary data.</text>
</comment>
<organism evidence="2 3">
    <name type="scientific">Pseudolycoriella hygida</name>
    <dbReference type="NCBI Taxonomy" id="35572"/>
    <lineage>
        <taxon>Eukaryota</taxon>
        <taxon>Metazoa</taxon>
        <taxon>Ecdysozoa</taxon>
        <taxon>Arthropoda</taxon>
        <taxon>Hexapoda</taxon>
        <taxon>Insecta</taxon>
        <taxon>Pterygota</taxon>
        <taxon>Neoptera</taxon>
        <taxon>Endopterygota</taxon>
        <taxon>Diptera</taxon>
        <taxon>Nematocera</taxon>
        <taxon>Sciaroidea</taxon>
        <taxon>Sciaridae</taxon>
        <taxon>Pseudolycoriella</taxon>
    </lineage>
</organism>
<dbReference type="Proteomes" id="UP001151699">
    <property type="component" value="Chromosome B"/>
</dbReference>
<dbReference type="Gene3D" id="3.90.320.10">
    <property type="match status" value="1"/>
</dbReference>
<dbReference type="PANTHER" id="PTHR39953:SF1">
    <property type="entry name" value="RE54151P"/>
    <property type="match status" value="1"/>
</dbReference>
<evidence type="ECO:0000259" key="1">
    <source>
        <dbReference type="Pfam" id="PF09588"/>
    </source>
</evidence>
<reference evidence="2" key="1">
    <citation type="submission" date="2022-07" db="EMBL/GenBank/DDBJ databases">
        <authorList>
            <person name="Trinca V."/>
            <person name="Uliana J.V.C."/>
            <person name="Torres T.T."/>
            <person name="Ward R.J."/>
            <person name="Monesi N."/>
        </authorList>
    </citation>
    <scope>NUCLEOTIDE SEQUENCE</scope>
    <source>
        <strain evidence="2">HSMRA1968</strain>
        <tissue evidence="2">Whole embryos</tissue>
    </source>
</reference>
<keyword evidence="3" id="KW-1185">Reference proteome</keyword>
<dbReference type="AlphaFoldDB" id="A0A9Q0N7H0"/>
<feature type="domain" description="YqaJ viral recombinase" evidence="1">
    <location>
        <begin position="330"/>
        <end position="397"/>
    </location>
</feature>
<dbReference type="InterPro" id="IPR011604">
    <property type="entry name" value="PDDEXK-like_dom_sf"/>
</dbReference>
<dbReference type="GO" id="GO:0006281">
    <property type="term" value="P:DNA repair"/>
    <property type="evidence" value="ECO:0007669"/>
    <property type="project" value="UniProtKB-ARBA"/>
</dbReference>
<protein>
    <recommendedName>
        <fullName evidence="1">YqaJ viral recombinase domain-containing protein</fullName>
    </recommendedName>
</protein>
<accession>A0A9Q0N7H0</accession>
<dbReference type="PANTHER" id="PTHR39953">
    <property type="entry name" value="RE54151P"/>
    <property type="match status" value="1"/>
</dbReference>
<dbReference type="InterPro" id="IPR019080">
    <property type="entry name" value="YqaJ_viral_recombinase"/>
</dbReference>
<gene>
    <name evidence="2" type="ORF">Bhyg_08969</name>
</gene>
<sequence length="458" mass="53830">MTEIYKIYQKMVERPTEPGFQKLDGYNSPKINYLMIIDFMARNSEGRPKNCKREYLDEEIDFVQIKSTTVFTKLMCLIQEKSKSYTDERISVGAVIDTKKKEFTSVVCNTCEGYLCDHGIAFLFWLYRRSNEPNSDRPAYWGCNPPRELISMPIKQLYYLTKQHENCDDIESCSDDVLMEETEDSSQVFLDKFLDNLKENGQTNLPIYRMHRQVDQPFQDLFLYYVMTNAEKFQITNYKHLLLYLQNVFKSDVIDSIQTETSTHYKSRLWFDLQYGRIRCSILNEVANWKTVDDVNEEMISGTYRMPREGDYVKRKLRKRSIVDEISKCYKTNIQHCGLLLDLAFPFFCATPDGLSSELVVEIKMPSTQEEYEKYLINNEKIPPKYFAQIQMQMFLASREKALYCVVAPDFAKTGAVEYINVSLKKSFIEQLFAKAEDVWNKLIFPIIRRQGAMLRSS</sequence>
<name>A0A9Q0N7H0_9DIPT</name>
<proteinExistence type="predicted"/>
<evidence type="ECO:0000313" key="3">
    <source>
        <dbReference type="Proteomes" id="UP001151699"/>
    </source>
</evidence>
<evidence type="ECO:0000313" key="2">
    <source>
        <dbReference type="EMBL" id="KAJ6644004.1"/>
    </source>
</evidence>
<dbReference type="SUPFAM" id="SSF52980">
    <property type="entry name" value="Restriction endonuclease-like"/>
    <property type="match status" value="1"/>
</dbReference>
<dbReference type="OrthoDB" id="6774613at2759"/>